<name>A0A439DCF4_9PEZI</name>
<comment type="caution">
    <text evidence="3">The sequence shown here is derived from an EMBL/GenBank/DDBJ whole genome shotgun (WGS) entry which is preliminary data.</text>
</comment>
<feature type="compositionally biased region" description="Polar residues" evidence="1">
    <location>
        <begin position="68"/>
        <end position="78"/>
    </location>
</feature>
<feature type="region of interest" description="Disordered" evidence="1">
    <location>
        <begin position="1"/>
        <end position="25"/>
    </location>
</feature>
<keyword evidence="2" id="KW-0472">Membrane</keyword>
<reference evidence="3 4" key="1">
    <citation type="submission" date="2018-12" db="EMBL/GenBank/DDBJ databases">
        <title>Draft genome sequence of Xylaria grammica IHI A82.</title>
        <authorList>
            <person name="Buettner E."/>
            <person name="Kellner H."/>
        </authorList>
    </citation>
    <scope>NUCLEOTIDE SEQUENCE [LARGE SCALE GENOMIC DNA]</scope>
    <source>
        <strain evidence="3 4">IHI A82</strain>
    </source>
</reference>
<evidence type="ECO:0000313" key="3">
    <source>
        <dbReference type="EMBL" id="RWA12073.1"/>
    </source>
</evidence>
<keyword evidence="2" id="KW-0812">Transmembrane</keyword>
<organism evidence="3 4">
    <name type="scientific">Xylaria grammica</name>
    <dbReference type="NCBI Taxonomy" id="363999"/>
    <lineage>
        <taxon>Eukaryota</taxon>
        <taxon>Fungi</taxon>
        <taxon>Dikarya</taxon>
        <taxon>Ascomycota</taxon>
        <taxon>Pezizomycotina</taxon>
        <taxon>Sordariomycetes</taxon>
        <taxon>Xylariomycetidae</taxon>
        <taxon>Xylariales</taxon>
        <taxon>Xylariaceae</taxon>
        <taxon>Xylaria</taxon>
    </lineage>
</organism>
<keyword evidence="2" id="KW-1133">Transmembrane helix</keyword>
<keyword evidence="4" id="KW-1185">Reference proteome</keyword>
<accession>A0A439DCF4</accession>
<evidence type="ECO:0000313" key="4">
    <source>
        <dbReference type="Proteomes" id="UP000286045"/>
    </source>
</evidence>
<feature type="region of interest" description="Disordered" evidence="1">
    <location>
        <begin position="68"/>
        <end position="152"/>
    </location>
</feature>
<sequence>MAPTPNDMPHYDGASPLDGGGNPASLGEGDAKFSLTGLEIGLIVGVLSLALISLIWLFFWRSRRNNTFRQPRAPSSATARGYDEELTDASGLRIPTPITKDDRASTADNDEVSSIEHPPRSHRRPVMNWSHWSQSSQANRVEEREIPAPARV</sequence>
<protein>
    <submittedName>
        <fullName evidence="3">Uncharacterized protein</fullName>
    </submittedName>
</protein>
<gene>
    <name evidence="3" type="ORF">EKO27_g3024</name>
</gene>
<feature type="compositionally biased region" description="Polar residues" evidence="1">
    <location>
        <begin position="130"/>
        <end position="139"/>
    </location>
</feature>
<dbReference type="Proteomes" id="UP000286045">
    <property type="component" value="Unassembled WGS sequence"/>
</dbReference>
<evidence type="ECO:0000256" key="1">
    <source>
        <dbReference type="SAM" id="MobiDB-lite"/>
    </source>
</evidence>
<dbReference type="AlphaFoldDB" id="A0A439DCF4"/>
<proteinExistence type="predicted"/>
<feature type="transmembrane region" description="Helical" evidence="2">
    <location>
        <begin position="40"/>
        <end position="60"/>
    </location>
</feature>
<evidence type="ECO:0000256" key="2">
    <source>
        <dbReference type="SAM" id="Phobius"/>
    </source>
</evidence>
<dbReference type="EMBL" id="RYZI01000061">
    <property type="protein sequence ID" value="RWA12073.1"/>
    <property type="molecule type" value="Genomic_DNA"/>
</dbReference>